<reference evidence="9 10" key="1">
    <citation type="submission" date="2019-10" db="EMBL/GenBank/DDBJ databases">
        <title>Whole genome shotgun sequence of Acrocarpospora macrocephala NBRC 16266.</title>
        <authorList>
            <person name="Ichikawa N."/>
            <person name="Kimura A."/>
            <person name="Kitahashi Y."/>
            <person name="Komaki H."/>
            <person name="Oguchi A."/>
        </authorList>
    </citation>
    <scope>NUCLEOTIDE SEQUENCE [LARGE SCALE GENOMIC DNA]</scope>
    <source>
        <strain evidence="9 10">NBRC 16266</strain>
    </source>
</reference>
<organism evidence="9 10">
    <name type="scientific">Acrocarpospora macrocephala</name>
    <dbReference type="NCBI Taxonomy" id="150177"/>
    <lineage>
        <taxon>Bacteria</taxon>
        <taxon>Bacillati</taxon>
        <taxon>Actinomycetota</taxon>
        <taxon>Actinomycetes</taxon>
        <taxon>Streptosporangiales</taxon>
        <taxon>Streptosporangiaceae</taxon>
        <taxon>Acrocarpospora</taxon>
    </lineage>
</organism>
<comment type="similarity">
    <text evidence="7">Belongs to the binding-protein-dependent transport system permease family.</text>
</comment>
<dbReference type="GO" id="GO:0055085">
    <property type="term" value="P:transmembrane transport"/>
    <property type="evidence" value="ECO:0007669"/>
    <property type="project" value="InterPro"/>
</dbReference>
<dbReference type="EMBL" id="BLAE01000015">
    <property type="protein sequence ID" value="GES09368.1"/>
    <property type="molecule type" value="Genomic_DNA"/>
</dbReference>
<keyword evidence="2 7" id="KW-0813">Transport</keyword>
<dbReference type="PANTHER" id="PTHR43163:SF6">
    <property type="entry name" value="DIPEPTIDE TRANSPORT SYSTEM PERMEASE PROTEIN DPPB-RELATED"/>
    <property type="match status" value="1"/>
</dbReference>
<protein>
    <submittedName>
        <fullName evidence="9">ABC di/oligopeptide transporter inner membrane subunit</fullName>
    </submittedName>
</protein>
<dbReference type="AlphaFoldDB" id="A0A5M3WT78"/>
<name>A0A5M3WT78_9ACTN</name>
<keyword evidence="10" id="KW-1185">Reference proteome</keyword>
<keyword evidence="4 7" id="KW-0812">Transmembrane</keyword>
<feature type="transmembrane region" description="Helical" evidence="7">
    <location>
        <begin position="177"/>
        <end position="196"/>
    </location>
</feature>
<keyword evidence="3" id="KW-1003">Cell membrane</keyword>
<feature type="domain" description="ABC transmembrane type-1" evidence="8">
    <location>
        <begin position="95"/>
        <end position="304"/>
    </location>
</feature>
<feature type="transmembrane region" description="Helical" evidence="7">
    <location>
        <begin position="9"/>
        <end position="30"/>
    </location>
</feature>
<gene>
    <name evidence="9" type="ORF">Amac_029640</name>
</gene>
<dbReference type="GO" id="GO:0005886">
    <property type="term" value="C:plasma membrane"/>
    <property type="evidence" value="ECO:0007669"/>
    <property type="project" value="UniProtKB-SubCell"/>
</dbReference>
<keyword evidence="6 7" id="KW-0472">Membrane</keyword>
<dbReference type="CDD" id="cd06261">
    <property type="entry name" value="TM_PBP2"/>
    <property type="match status" value="1"/>
</dbReference>
<evidence type="ECO:0000256" key="4">
    <source>
        <dbReference type="ARBA" id="ARBA00022692"/>
    </source>
</evidence>
<keyword evidence="5 7" id="KW-1133">Transmembrane helix</keyword>
<dbReference type="Gene3D" id="1.10.3720.10">
    <property type="entry name" value="MetI-like"/>
    <property type="match status" value="1"/>
</dbReference>
<dbReference type="InterPro" id="IPR000515">
    <property type="entry name" value="MetI-like"/>
</dbReference>
<dbReference type="OrthoDB" id="9778910at2"/>
<accession>A0A5M3WT78</accession>
<dbReference type="Pfam" id="PF00528">
    <property type="entry name" value="BPD_transp_1"/>
    <property type="match status" value="1"/>
</dbReference>
<evidence type="ECO:0000313" key="9">
    <source>
        <dbReference type="EMBL" id="GES09368.1"/>
    </source>
</evidence>
<evidence type="ECO:0000256" key="3">
    <source>
        <dbReference type="ARBA" id="ARBA00022475"/>
    </source>
</evidence>
<evidence type="ECO:0000256" key="2">
    <source>
        <dbReference type="ARBA" id="ARBA00022448"/>
    </source>
</evidence>
<dbReference type="Pfam" id="PF19300">
    <property type="entry name" value="BPD_transp_1_N"/>
    <property type="match status" value="1"/>
</dbReference>
<feature type="transmembrane region" description="Helical" evidence="7">
    <location>
        <begin position="131"/>
        <end position="157"/>
    </location>
</feature>
<feature type="transmembrane region" description="Helical" evidence="7">
    <location>
        <begin position="281"/>
        <end position="300"/>
    </location>
</feature>
<evidence type="ECO:0000259" key="8">
    <source>
        <dbReference type="PROSITE" id="PS50928"/>
    </source>
</evidence>
<evidence type="ECO:0000256" key="5">
    <source>
        <dbReference type="ARBA" id="ARBA00022989"/>
    </source>
</evidence>
<dbReference type="PROSITE" id="PS50928">
    <property type="entry name" value="ABC_TM1"/>
    <property type="match status" value="1"/>
</dbReference>
<proteinExistence type="inferred from homology"/>
<dbReference type="InterPro" id="IPR035906">
    <property type="entry name" value="MetI-like_sf"/>
</dbReference>
<dbReference type="InterPro" id="IPR045621">
    <property type="entry name" value="BPD_transp_1_N"/>
</dbReference>
<dbReference type="PANTHER" id="PTHR43163">
    <property type="entry name" value="DIPEPTIDE TRANSPORT SYSTEM PERMEASE PROTEIN DPPB-RELATED"/>
    <property type="match status" value="1"/>
</dbReference>
<dbReference type="RefSeq" id="WP_155354912.1">
    <property type="nucleotide sequence ID" value="NZ_BAAAHL010000069.1"/>
</dbReference>
<sequence length="314" mass="33720">MPRLVGRRLLAALPVLFIVSLLTFGVTLLVPGDPAVTLAGENATPEQVDQTRERLGLNDPIYVQYGRWLGGALQGDLGESLYDQRPVVDSILERVPVTFGLAVLAVLFAAALAIPSGVISATRRGSIWDRAITLVSSAGVAIPNYFLGMLLILLFAFGLGWLPAVGYVPFTESPGDWFLHLLLPALCLGVAGWAEITRQIRSAMIQELEQDYARTATAKGLRRRAVIFKHAAKNASVPAITVTGLQVAYLFGGTVIIERMFGIPGLGQFAISAVYVRDIPVIQGVVIVATVVVIVTNLIVDTLYPLLNPKVRPA</sequence>
<evidence type="ECO:0000313" key="10">
    <source>
        <dbReference type="Proteomes" id="UP000331127"/>
    </source>
</evidence>
<dbReference type="SUPFAM" id="SSF161098">
    <property type="entry name" value="MetI-like"/>
    <property type="match status" value="1"/>
</dbReference>
<feature type="transmembrane region" description="Helical" evidence="7">
    <location>
        <begin position="97"/>
        <end position="119"/>
    </location>
</feature>
<evidence type="ECO:0000256" key="7">
    <source>
        <dbReference type="RuleBase" id="RU363032"/>
    </source>
</evidence>
<evidence type="ECO:0000256" key="1">
    <source>
        <dbReference type="ARBA" id="ARBA00004651"/>
    </source>
</evidence>
<evidence type="ECO:0000256" key="6">
    <source>
        <dbReference type="ARBA" id="ARBA00023136"/>
    </source>
</evidence>
<comment type="caution">
    <text evidence="9">The sequence shown here is derived from an EMBL/GenBank/DDBJ whole genome shotgun (WGS) entry which is preliminary data.</text>
</comment>
<comment type="subcellular location">
    <subcellularLocation>
        <location evidence="1 7">Cell membrane</location>
        <topology evidence="1 7">Multi-pass membrane protein</topology>
    </subcellularLocation>
</comment>
<dbReference type="Proteomes" id="UP000331127">
    <property type="component" value="Unassembled WGS sequence"/>
</dbReference>